<dbReference type="GO" id="GO:0045944">
    <property type="term" value="P:positive regulation of transcription by RNA polymerase II"/>
    <property type="evidence" value="ECO:0007669"/>
    <property type="project" value="TreeGrafter"/>
</dbReference>
<organism evidence="6 7">
    <name type="scientific">Aspergillus niger (strain ATCC 1015 / CBS 113.46 / FGSC A1144 / LSHB Ac4 / NCTC 3858a / NRRL 328 / USDA 3528.7)</name>
    <dbReference type="NCBI Taxonomy" id="380704"/>
    <lineage>
        <taxon>Eukaryota</taxon>
        <taxon>Fungi</taxon>
        <taxon>Dikarya</taxon>
        <taxon>Ascomycota</taxon>
        <taxon>Pezizomycotina</taxon>
        <taxon>Eurotiomycetes</taxon>
        <taxon>Eurotiomycetidae</taxon>
        <taxon>Eurotiales</taxon>
        <taxon>Aspergillaceae</taxon>
        <taxon>Aspergillus</taxon>
        <taxon>Aspergillus subgen. Circumdati</taxon>
    </lineage>
</organism>
<dbReference type="Proteomes" id="UP000009038">
    <property type="component" value="Unassembled WGS sequence"/>
</dbReference>
<dbReference type="InterPro" id="IPR001138">
    <property type="entry name" value="Zn2Cys6_DnaBD"/>
</dbReference>
<dbReference type="PROSITE" id="PS00463">
    <property type="entry name" value="ZN2_CY6_FUNGAL_1"/>
    <property type="match status" value="1"/>
</dbReference>
<evidence type="ECO:0000259" key="5">
    <source>
        <dbReference type="PROSITE" id="PS50048"/>
    </source>
</evidence>
<comment type="caution">
    <text evidence="6">The sequence shown here is derived from an EMBL/GenBank/DDBJ whole genome shotgun (WGS) entry which is preliminary data.</text>
</comment>
<proteinExistence type="predicted"/>
<dbReference type="EMBL" id="ACJE01000006">
    <property type="protein sequence ID" value="EHA25289.1"/>
    <property type="molecule type" value="Genomic_DNA"/>
</dbReference>
<dbReference type="PANTHER" id="PTHR31644:SF2">
    <property type="entry name" value="TRANSCRIPTIONAL ACTIVATOR ARO80-RELATED"/>
    <property type="match status" value="1"/>
</dbReference>
<evidence type="ECO:0000256" key="2">
    <source>
        <dbReference type="ARBA" id="ARBA00023125"/>
    </source>
</evidence>
<evidence type="ECO:0000256" key="1">
    <source>
        <dbReference type="ARBA" id="ARBA00023015"/>
    </source>
</evidence>
<dbReference type="SUPFAM" id="SSF57701">
    <property type="entry name" value="Zn2/Cys6 DNA-binding domain"/>
    <property type="match status" value="1"/>
</dbReference>
<dbReference type="GO" id="GO:0000981">
    <property type="term" value="F:DNA-binding transcription factor activity, RNA polymerase II-specific"/>
    <property type="evidence" value="ECO:0007669"/>
    <property type="project" value="InterPro"/>
</dbReference>
<dbReference type="GO" id="GO:0005634">
    <property type="term" value="C:nucleus"/>
    <property type="evidence" value="ECO:0007669"/>
    <property type="project" value="TreeGrafter"/>
</dbReference>
<keyword evidence="1" id="KW-0805">Transcription regulation</keyword>
<keyword evidence="4" id="KW-0539">Nucleus</keyword>
<dbReference type="GO" id="GO:0003677">
    <property type="term" value="F:DNA binding"/>
    <property type="evidence" value="ECO:0007669"/>
    <property type="project" value="UniProtKB-KW"/>
</dbReference>
<dbReference type="Pfam" id="PF00172">
    <property type="entry name" value="Zn_clus"/>
    <property type="match status" value="1"/>
</dbReference>
<protein>
    <recommendedName>
        <fullName evidence="5">Zn(2)-C6 fungal-type domain-containing protein</fullName>
    </recommendedName>
</protein>
<name>G3XVN6_ASPNA</name>
<dbReference type="AlphaFoldDB" id="G3XVN6"/>
<evidence type="ECO:0000313" key="7">
    <source>
        <dbReference type="Proteomes" id="UP000009038"/>
    </source>
</evidence>
<dbReference type="InterPro" id="IPR052780">
    <property type="entry name" value="AAA_Catabolism_Regulators"/>
</dbReference>
<dbReference type="SMART" id="SM00066">
    <property type="entry name" value="GAL4"/>
    <property type="match status" value="1"/>
</dbReference>
<dbReference type="HOGENOM" id="CLU_097213_0_0_1"/>
<dbReference type="Gene3D" id="4.10.240.10">
    <property type="entry name" value="Zn(2)-C6 fungal-type DNA-binding domain"/>
    <property type="match status" value="1"/>
</dbReference>
<dbReference type="OrthoDB" id="2262349at2759"/>
<keyword evidence="3" id="KW-0804">Transcription</keyword>
<reference evidence="6 7" key="1">
    <citation type="journal article" date="2011" name="Genome Res.">
        <title>Comparative genomics of citric-acid-producing Aspergillus niger ATCC 1015 versus enzyme-producing CBS 513.88.</title>
        <authorList>
            <person name="Andersen M.R."/>
            <person name="Salazar M.P."/>
            <person name="Schaap P.J."/>
            <person name="van de Vondervoort P.J."/>
            <person name="Culley D."/>
            <person name="Thykaer J."/>
            <person name="Frisvad J.C."/>
            <person name="Nielsen K.F."/>
            <person name="Albang R."/>
            <person name="Albermann K."/>
            <person name="Berka R.M."/>
            <person name="Braus G.H."/>
            <person name="Braus-Stromeyer S.A."/>
            <person name="Corrochano L.M."/>
            <person name="Dai Z."/>
            <person name="van Dijck P.W."/>
            <person name="Hofmann G."/>
            <person name="Lasure L.L."/>
            <person name="Magnuson J.K."/>
            <person name="Menke H."/>
            <person name="Meijer M."/>
            <person name="Meijer S.L."/>
            <person name="Nielsen J.B."/>
            <person name="Nielsen M.L."/>
            <person name="van Ooyen A.J."/>
            <person name="Pel H.J."/>
            <person name="Poulsen L."/>
            <person name="Samson R.A."/>
            <person name="Stam H."/>
            <person name="Tsang A."/>
            <person name="van den Brink J.M."/>
            <person name="Atkins A."/>
            <person name="Aerts A."/>
            <person name="Shapiro H."/>
            <person name="Pangilinan J."/>
            <person name="Salamov A."/>
            <person name="Lou Y."/>
            <person name="Lindquist E."/>
            <person name="Lucas S."/>
            <person name="Grimwood J."/>
            <person name="Grigoriev I.V."/>
            <person name="Kubicek C.P."/>
            <person name="Martinez D."/>
            <person name="van Peij N.N."/>
            <person name="Roubos J.A."/>
            <person name="Nielsen J."/>
            <person name="Baker S.E."/>
        </authorList>
    </citation>
    <scope>NUCLEOTIDE SEQUENCE [LARGE SCALE GENOMIC DNA]</scope>
    <source>
        <strain evidence="7">ATCC 1015 / CBS 113.46 / FGSC A1144 / LSHB Ac4 / NCTC 3858a / NRRL 328 / USDA 3528.7</strain>
    </source>
</reference>
<dbReference type="PROSITE" id="PS50048">
    <property type="entry name" value="ZN2_CY6_FUNGAL_2"/>
    <property type="match status" value="1"/>
</dbReference>
<keyword evidence="2" id="KW-0238">DNA-binding</keyword>
<dbReference type="GO" id="GO:0008270">
    <property type="term" value="F:zinc ion binding"/>
    <property type="evidence" value="ECO:0007669"/>
    <property type="project" value="InterPro"/>
</dbReference>
<dbReference type="CDD" id="cd00067">
    <property type="entry name" value="GAL4"/>
    <property type="match status" value="1"/>
</dbReference>
<gene>
    <name evidence="6" type="ORF">ASPNIDRAFT_186317</name>
</gene>
<feature type="domain" description="Zn(2)-C6 fungal-type" evidence="5">
    <location>
        <begin position="25"/>
        <end position="57"/>
    </location>
</feature>
<evidence type="ECO:0000256" key="3">
    <source>
        <dbReference type="ARBA" id="ARBA00023163"/>
    </source>
</evidence>
<dbReference type="STRING" id="380704.G3XVN6"/>
<dbReference type="InterPro" id="IPR036864">
    <property type="entry name" value="Zn2-C6_fun-type_DNA-bd_sf"/>
</dbReference>
<evidence type="ECO:0000256" key="4">
    <source>
        <dbReference type="ARBA" id="ARBA00023242"/>
    </source>
</evidence>
<dbReference type="PANTHER" id="PTHR31644">
    <property type="entry name" value="TRANSCRIPTIONAL ACTIVATOR ARO80-RELATED"/>
    <property type="match status" value="1"/>
</dbReference>
<evidence type="ECO:0000313" key="6">
    <source>
        <dbReference type="EMBL" id="EHA25289.1"/>
    </source>
</evidence>
<accession>G3XVN6</accession>
<dbReference type="GO" id="GO:0009074">
    <property type="term" value="P:aromatic amino acid family catabolic process"/>
    <property type="evidence" value="ECO:0007669"/>
    <property type="project" value="TreeGrafter"/>
</dbReference>
<sequence length="181" mass="20716">MERKPTRPSRSRAVSQYQYQRTYQACIACAKRKTKCRRSDNGTSCERCEKKSIRCMFNSKQPWSRGTSRGHKENTLDNNLHLEQINTGNELSPSMLETVVSNEQDAMRLLFKAAAQSQPSIEAAAPQCSSIEDNESNYPDALRVWNACRFVRMGWFTAQEAISLIEWYVALHKEIDCILTA</sequence>